<name>A0A1Y2SEF2_9GAMM</name>
<evidence type="ECO:0000313" key="2">
    <source>
        <dbReference type="EMBL" id="OTA16360.1"/>
    </source>
</evidence>
<organism evidence="2 3">
    <name type="scientific">Xenorhabdus beddingii</name>
    <dbReference type="NCBI Taxonomy" id="40578"/>
    <lineage>
        <taxon>Bacteria</taxon>
        <taxon>Pseudomonadati</taxon>
        <taxon>Pseudomonadota</taxon>
        <taxon>Gammaproteobacteria</taxon>
        <taxon>Enterobacterales</taxon>
        <taxon>Morganellaceae</taxon>
        <taxon>Xenorhabdus</taxon>
    </lineage>
</organism>
<reference evidence="2 3" key="1">
    <citation type="submission" date="2017-01" db="EMBL/GenBank/DDBJ databases">
        <title>Deconstructing symbiosis and pathogenesis requirements using a combined genomic-metabolomic approach.</title>
        <authorList>
            <person name="Tobias N.J."/>
            <person name="Wolff H."/>
            <person name="Djahanschiri B."/>
            <person name="Ebersberger I."/>
            <person name="Bode H.B."/>
        </authorList>
    </citation>
    <scope>NUCLEOTIDE SEQUENCE [LARGE SCALE GENOMIC DNA]</scope>
    <source>
        <strain evidence="2 3">DSM 4764</strain>
    </source>
</reference>
<protein>
    <submittedName>
        <fullName evidence="2">Uncharacterized protein</fullName>
    </submittedName>
</protein>
<evidence type="ECO:0000313" key="3">
    <source>
        <dbReference type="Proteomes" id="UP000194204"/>
    </source>
</evidence>
<dbReference type="EMBL" id="MUBK01000043">
    <property type="protein sequence ID" value="OTA16360.1"/>
    <property type="molecule type" value="Genomic_DNA"/>
</dbReference>
<accession>A0A1Y2SEF2</accession>
<evidence type="ECO:0000256" key="1">
    <source>
        <dbReference type="SAM" id="MobiDB-lite"/>
    </source>
</evidence>
<keyword evidence="3" id="KW-1185">Reference proteome</keyword>
<gene>
    <name evidence="2" type="ORF">Xbed_03481</name>
</gene>
<proteinExistence type="predicted"/>
<dbReference type="AlphaFoldDB" id="A0A1Y2SEF2"/>
<comment type="caution">
    <text evidence="2">The sequence shown here is derived from an EMBL/GenBank/DDBJ whole genome shotgun (WGS) entry which is preliminary data.</text>
</comment>
<dbReference type="Proteomes" id="UP000194204">
    <property type="component" value="Unassembled WGS sequence"/>
</dbReference>
<sequence length="131" mass="13864">MGHTGGVDPGYGLGHQMETGSQIIHRQGDGVVGSFLRRQNAHPCPSRVNGFSVAGLTVAIVQQGTKQRHGLRHATASLCQCQRCLFMFQQRGQIAIGGPHDVLYAVPGQGNPHGQGIDEHPQHPVGSGDSL</sequence>
<feature type="region of interest" description="Disordered" evidence="1">
    <location>
        <begin position="107"/>
        <end position="131"/>
    </location>
</feature>